<keyword evidence="1" id="KW-0812">Transmembrane</keyword>
<protein>
    <submittedName>
        <fullName evidence="2">XapX domain-containing protein</fullName>
    </submittedName>
</protein>
<gene>
    <name evidence="2" type="ORF">SAMN05216353_10834</name>
</gene>
<dbReference type="Pfam" id="PF07235">
    <property type="entry name" value="DUF1427"/>
    <property type="match status" value="1"/>
</dbReference>
<reference evidence="3" key="1">
    <citation type="submission" date="2016-10" db="EMBL/GenBank/DDBJ databases">
        <authorList>
            <person name="Varghese N."/>
            <person name="Submissions S."/>
        </authorList>
    </citation>
    <scope>NUCLEOTIDE SEQUENCE [LARGE SCALE GENOMIC DNA]</scope>
    <source>
        <strain evidence="3">FP5</strain>
    </source>
</reference>
<keyword evidence="3" id="KW-1185">Reference proteome</keyword>
<dbReference type="Proteomes" id="UP000198897">
    <property type="component" value="Unassembled WGS sequence"/>
</dbReference>
<dbReference type="RefSeq" id="WP_089751283.1">
    <property type="nucleotide sequence ID" value="NZ_FOOG01000008.1"/>
</dbReference>
<organism evidence="2 3">
    <name type="scientific">Halobacillus alkaliphilus</name>
    <dbReference type="NCBI Taxonomy" id="396056"/>
    <lineage>
        <taxon>Bacteria</taxon>
        <taxon>Bacillati</taxon>
        <taxon>Bacillota</taxon>
        <taxon>Bacilli</taxon>
        <taxon>Bacillales</taxon>
        <taxon>Bacillaceae</taxon>
        <taxon>Halobacillus</taxon>
    </lineage>
</organism>
<evidence type="ECO:0000313" key="3">
    <source>
        <dbReference type="Proteomes" id="UP000198897"/>
    </source>
</evidence>
<evidence type="ECO:0000256" key="1">
    <source>
        <dbReference type="SAM" id="Phobius"/>
    </source>
</evidence>
<keyword evidence="1" id="KW-0472">Membrane</keyword>
<name>A0A1I2LAW2_9BACI</name>
<keyword evidence="1" id="KW-1133">Transmembrane helix</keyword>
<accession>A0A1I2LAW2</accession>
<dbReference type="AlphaFoldDB" id="A0A1I2LAW2"/>
<evidence type="ECO:0000313" key="2">
    <source>
        <dbReference type="EMBL" id="SFF75620.1"/>
    </source>
</evidence>
<dbReference type="NCBIfam" id="TIGR03510">
    <property type="entry name" value="XapX"/>
    <property type="match status" value="1"/>
</dbReference>
<dbReference type="InterPro" id="IPR009872">
    <property type="entry name" value="DUF1427"/>
</dbReference>
<sequence length="59" mass="6182">MKEIILALVTGLVVGIVFAALKLPIPAPPALAGVAGIVGIYLGFKVMMWVGPVFTEIFK</sequence>
<proteinExistence type="predicted"/>
<dbReference type="InterPro" id="IPR020017">
    <property type="entry name" value="XapX_domain"/>
</dbReference>
<feature type="transmembrane region" description="Helical" evidence="1">
    <location>
        <begin position="29"/>
        <end position="50"/>
    </location>
</feature>
<dbReference type="EMBL" id="FOOG01000008">
    <property type="protein sequence ID" value="SFF75620.1"/>
    <property type="molecule type" value="Genomic_DNA"/>
</dbReference>